<comment type="caution">
    <text evidence="2">The sequence shown here is derived from an EMBL/GenBank/DDBJ whole genome shotgun (WGS) entry which is preliminary data.</text>
</comment>
<reference evidence="2" key="2">
    <citation type="journal article" date="2024" name="Plant">
        <title>Genomic evolution and insights into agronomic trait innovations of Sesamum species.</title>
        <authorList>
            <person name="Miao H."/>
            <person name="Wang L."/>
            <person name="Qu L."/>
            <person name="Liu H."/>
            <person name="Sun Y."/>
            <person name="Le M."/>
            <person name="Wang Q."/>
            <person name="Wei S."/>
            <person name="Zheng Y."/>
            <person name="Lin W."/>
            <person name="Duan Y."/>
            <person name="Cao H."/>
            <person name="Xiong S."/>
            <person name="Wang X."/>
            <person name="Wei L."/>
            <person name="Li C."/>
            <person name="Ma Q."/>
            <person name="Ju M."/>
            <person name="Zhao R."/>
            <person name="Li G."/>
            <person name="Mu C."/>
            <person name="Tian Q."/>
            <person name="Mei H."/>
            <person name="Zhang T."/>
            <person name="Gao T."/>
            <person name="Zhang H."/>
        </authorList>
    </citation>
    <scope>NUCLEOTIDE SEQUENCE</scope>
    <source>
        <strain evidence="2">3651</strain>
    </source>
</reference>
<feature type="compositionally biased region" description="Low complexity" evidence="1">
    <location>
        <begin position="21"/>
        <end position="32"/>
    </location>
</feature>
<feature type="compositionally biased region" description="Basic and acidic residues" evidence="1">
    <location>
        <begin position="224"/>
        <end position="235"/>
    </location>
</feature>
<feature type="compositionally biased region" description="Basic and acidic residues" evidence="1">
    <location>
        <begin position="245"/>
        <end position="254"/>
    </location>
</feature>
<feature type="compositionally biased region" description="Basic and acidic residues" evidence="1">
    <location>
        <begin position="1"/>
        <end position="10"/>
    </location>
</feature>
<dbReference type="AlphaFoldDB" id="A0AAE1XJK1"/>
<organism evidence="2 3">
    <name type="scientific">Sesamum alatum</name>
    <dbReference type="NCBI Taxonomy" id="300844"/>
    <lineage>
        <taxon>Eukaryota</taxon>
        <taxon>Viridiplantae</taxon>
        <taxon>Streptophyta</taxon>
        <taxon>Embryophyta</taxon>
        <taxon>Tracheophyta</taxon>
        <taxon>Spermatophyta</taxon>
        <taxon>Magnoliopsida</taxon>
        <taxon>eudicotyledons</taxon>
        <taxon>Gunneridae</taxon>
        <taxon>Pentapetalae</taxon>
        <taxon>asterids</taxon>
        <taxon>lamiids</taxon>
        <taxon>Lamiales</taxon>
        <taxon>Pedaliaceae</taxon>
        <taxon>Sesamum</taxon>
    </lineage>
</organism>
<keyword evidence="3" id="KW-1185">Reference proteome</keyword>
<feature type="region of interest" description="Disordered" evidence="1">
    <location>
        <begin position="1"/>
        <end position="55"/>
    </location>
</feature>
<name>A0AAE1XJK1_9LAMI</name>
<dbReference type="EMBL" id="JACGWO010000013">
    <property type="protein sequence ID" value="KAK4412602.1"/>
    <property type="molecule type" value="Genomic_DNA"/>
</dbReference>
<sequence>MELVKDRATSRSESSAEYEPEGGSRSEGSGPRLPCDPDEHSAPLTPRESPTTPESIELVEKSVRSLMSRRSKQRAASSDRSLSVRISITLFYKYEDPWPTFAPCPRRRLRFERHPWCDLLAFLSSISTSSLSCKPELPTDFMTRRGHYVLLLYPKRIRPNLSFHHPSIRGCSPGTLGTSTGPNPPIPPDRPSFLAVEIVGEETELAARTQPYSPKPHSPKPLSKGKEVAEGPIEPKKRKRKNHSKASEVRLDQRRGRRKRLLKRLRRLRTSVLKTLVGQDSWELYRSCLLPRDQAVLAPTAHAHVKEHHAHAFTREEGFIASREADLFSVEHQKFISDTRLPEARDFLKSLAFKVAIELDATLDDNLAAFPEEEAPPIENDEF</sequence>
<evidence type="ECO:0000313" key="2">
    <source>
        <dbReference type="EMBL" id="KAK4412602.1"/>
    </source>
</evidence>
<gene>
    <name evidence="2" type="ORF">Salat_2907300</name>
</gene>
<dbReference type="Proteomes" id="UP001293254">
    <property type="component" value="Unassembled WGS sequence"/>
</dbReference>
<feature type="region of interest" description="Disordered" evidence="1">
    <location>
        <begin position="205"/>
        <end position="256"/>
    </location>
</feature>
<protein>
    <submittedName>
        <fullName evidence="2">Uncharacterized protein</fullName>
    </submittedName>
</protein>
<accession>A0AAE1XJK1</accession>
<proteinExistence type="predicted"/>
<feature type="region of interest" description="Disordered" evidence="1">
    <location>
        <begin position="172"/>
        <end position="192"/>
    </location>
</feature>
<evidence type="ECO:0000313" key="3">
    <source>
        <dbReference type="Proteomes" id="UP001293254"/>
    </source>
</evidence>
<evidence type="ECO:0000256" key="1">
    <source>
        <dbReference type="SAM" id="MobiDB-lite"/>
    </source>
</evidence>
<reference evidence="2" key="1">
    <citation type="submission" date="2020-06" db="EMBL/GenBank/DDBJ databases">
        <authorList>
            <person name="Li T."/>
            <person name="Hu X."/>
            <person name="Zhang T."/>
            <person name="Song X."/>
            <person name="Zhang H."/>
            <person name="Dai N."/>
            <person name="Sheng W."/>
            <person name="Hou X."/>
            <person name="Wei L."/>
        </authorList>
    </citation>
    <scope>NUCLEOTIDE SEQUENCE</scope>
    <source>
        <strain evidence="2">3651</strain>
        <tissue evidence="2">Leaf</tissue>
    </source>
</reference>